<comment type="caution">
    <text evidence="2">The sequence shown here is derived from an EMBL/GenBank/DDBJ whole genome shotgun (WGS) entry which is preliminary data.</text>
</comment>
<dbReference type="EMBL" id="SDRB02001983">
    <property type="protein sequence ID" value="THG20349.1"/>
    <property type="molecule type" value="Genomic_DNA"/>
</dbReference>
<dbReference type="AlphaFoldDB" id="A0A4S4ETX9"/>
<keyword evidence="3" id="KW-1185">Reference proteome</keyword>
<evidence type="ECO:0000313" key="2">
    <source>
        <dbReference type="EMBL" id="THG20349.1"/>
    </source>
</evidence>
<feature type="transmembrane region" description="Helical" evidence="1">
    <location>
        <begin position="21"/>
        <end position="41"/>
    </location>
</feature>
<gene>
    <name evidence="2" type="ORF">TEA_026647</name>
</gene>
<proteinExistence type="predicted"/>
<dbReference type="InterPro" id="IPR006740">
    <property type="entry name" value="DUF604"/>
</dbReference>
<dbReference type="Proteomes" id="UP000306102">
    <property type="component" value="Unassembled WGS sequence"/>
</dbReference>
<protein>
    <submittedName>
        <fullName evidence="2">Uncharacterized protein</fullName>
    </submittedName>
</protein>
<dbReference type="FunFam" id="3.90.550.50:FF:000006">
    <property type="entry name" value="Fringe-related protein-like"/>
    <property type="match status" value="1"/>
</dbReference>
<dbReference type="PANTHER" id="PTHR10811">
    <property type="entry name" value="FRINGE-RELATED"/>
    <property type="match status" value="1"/>
</dbReference>
<evidence type="ECO:0000256" key="1">
    <source>
        <dbReference type="SAM" id="Phobius"/>
    </source>
</evidence>
<dbReference type="STRING" id="542762.A0A4S4ETX9"/>
<name>A0A4S4ETX9_CAMSN</name>
<sequence length="536" mass="61036">MHNLSHQSSSSPKTQHSRLTKLIIISSSLCIVYLLLSLLLLHTSKLVNLSRSSQDLKASTSIDHLVFGIASNHNSWPRRKDYVKLWWRPHQMRGCVFLENRSPSTSSQNDTSLPPVCLSDDTNRIRYLNRGGLRSAIRVARVVSEIVAMNHSNVRWFVFGDDDTVFFPENLVKTLSKYDHELWYYIGKNSEVIMQNKVFSFDMAFGGAGFALSYPLAKVLAKVFESCLERYIYLYGSDGRVQACVAELGIGLTREPGFHQMDIRGNMFGLLAAHPNTPVVSMHHLDFTDPIFPNMTTTQALEHLLEAAKVDPHRLLQQTVCYDRWFSWTVSVSWGYAVQVFGNRVFLPDVLRTPQSFIPWKGGSVLAESYVFDTREYHPDPCRRPVVFFFERVDYAKGGGGIKSSYRKMTNEDCAFDTGSPRKIEAITVLSQKLDLDIKQEELVQSRINLVCIQSNRVNSITKPQVLDLPFLSQIYTEARQRSKKLGNQYEAVWLPIMNDSSTPLNEEKQKQVETTRVSMLWFSVSHPSMVAPAFV</sequence>
<reference evidence="2 3" key="1">
    <citation type="journal article" date="2018" name="Proc. Natl. Acad. Sci. U.S.A.">
        <title>Draft genome sequence of Camellia sinensis var. sinensis provides insights into the evolution of the tea genome and tea quality.</title>
        <authorList>
            <person name="Wei C."/>
            <person name="Yang H."/>
            <person name="Wang S."/>
            <person name="Zhao J."/>
            <person name="Liu C."/>
            <person name="Gao L."/>
            <person name="Xia E."/>
            <person name="Lu Y."/>
            <person name="Tai Y."/>
            <person name="She G."/>
            <person name="Sun J."/>
            <person name="Cao H."/>
            <person name="Tong W."/>
            <person name="Gao Q."/>
            <person name="Li Y."/>
            <person name="Deng W."/>
            <person name="Jiang X."/>
            <person name="Wang W."/>
            <person name="Chen Q."/>
            <person name="Zhang S."/>
            <person name="Li H."/>
            <person name="Wu J."/>
            <person name="Wang P."/>
            <person name="Li P."/>
            <person name="Shi C."/>
            <person name="Zheng F."/>
            <person name="Jian J."/>
            <person name="Huang B."/>
            <person name="Shan D."/>
            <person name="Shi M."/>
            <person name="Fang C."/>
            <person name="Yue Y."/>
            <person name="Li F."/>
            <person name="Li D."/>
            <person name="Wei S."/>
            <person name="Han B."/>
            <person name="Jiang C."/>
            <person name="Yin Y."/>
            <person name="Xia T."/>
            <person name="Zhang Z."/>
            <person name="Bennetzen J.L."/>
            <person name="Zhao S."/>
            <person name="Wan X."/>
        </authorList>
    </citation>
    <scope>NUCLEOTIDE SEQUENCE [LARGE SCALE GENOMIC DNA]</scope>
    <source>
        <strain evidence="3">cv. Shuchazao</strain>
        <tissue evidence="2">Leaf</tissue>
    </source>
</reference>
<keyword evidence="1" id="KW-1133">Transmembrane helix</keyword>
<keyword evidence="1" id="KW-0812">Transmembrane</keyword>
<dbReference type="Gene3D" id="3.90.550.50">
    <property type="match status" value="1"/>
</dbReference>
<evidence type="ECO:0000313" key="3">
    <source>
        <dbReference type="Proteomes" id="UP000306102"/>
    </source>
</evidence>
<accession>A0A4S4ETX9</accession>
<dbReference type="Pfam" id="PF04646">
    <property type="entry name" value="DUF604"/>
    <property type="match status" value="1"/>
</dbReference>
<organism evidence="2 3">
    <name type="scientific">Camellia sinensis var. sinensis</name>
    <name type="common">China tea</name>
    <dbReference type="NCBI Taxonomy" id="542762"/>
    <lineage>
        <taxon>Eukaryota</taxon>
        <taxon>Viridiplantae</taxon>
        <taxon>Streptophyta</taxon>
        <taxon>Embryophyta</taxon>
        <taxon>Tracheophyta</taxon>
        <taxon>Spermatophyta</taxon>
        <taxon>Magnoliopsida</taxon>
        <taxon>eudicotyledons</taxon>
        <taxon>Gunneridae</taxon>
        <taxon>Pentapetalae</taxon>
        <taxon>asterids</taxon>
        <taxon>Ericales</taxon>
        <taxon>Theaceae</taxon>
        <taxon>Camellia</taxon>
    </lineage>
</organism>
<keyword evidence="1" id="KW-0472">Membrane</keyword>